<protein>
    <submittedName>
        <fullName evidence="2">Uncharacterized protein</fullName>
    </submittedName>
</protein>
<dbReference type="AlphaFoldDB" id="A0A090V1M9"/>
<dbReference type="EMBL" id="BBMZ01000007">
    <property type="protein sequence ID" value="GAL57184.1"/>
    <property type="molecule type" value="Genomic_DNA"/>
</dbReference>
<evidence type="ECO:0000256" key="1">
    <source>
        <dbReference type="SAM" id="MobiDB-lite"/>
    </source>
</evidence>
<evidence type="ECO:0000313" key="3">
    <source>
        <dbReference type="Proteomes" id="UP000029462"/>
    </source>
</evidence>
<sequence length="112" mass="11229">MITGAANAISGAGTMAMSATAQFSGGASALKAAFESAQTAMAEESRSAGDGSGGGFGGGEDTGSVDISGEQPSGKDNSSGEGKVLLRRSRVLAAWQTIWEAAWLTELLNTRQ</sequence>
<gene>
    <name evidence="2" type="ORF">EV102420_07_00030</name>
</gene>
<comment type="caution">
    <text evidence="2">The sequence shown here is derived from an EMBL/GenBank/DDBJ whole genome shotgun (WGS) entry which is preliminary data.</text>
</comment>
<organism evidence="2 3">
    <name type="scientific">Pseudescherichia vulneris NBRC 102420</name>
    <dbReference type="NCBI Taxonomy" id="1115515"/>
    <lineage>
        <taxon>Bacteria</taxon>
        <taxon>Pseudomonadati</taxon>
        <taxon>Pseudomonadota</taxon>
        <taxon>Gammaproteobacteria</taxon>
        <taxon>Enterobacterales</taxon>
        <taxon>Enterobacteriaceae</taxon>
        <taxon>Pseudescherichia</taxon>
    </lineage>
</organism>
<name>A0A090V1M9_PSEVU</name>
<feature type="region of interest" description="Disordered" evidence="1">
    <location>
        <begin position="35"/>
        <end position="82"/>
    </location>
</feature>
<accession>A0A090V1M9</accession>
<feature type="compositionally biased region" description="Polar residues" evidence="1">
    <location>
        <begin position="70"/>
        <end position="80"/>
    </location>
</feature>
<reference evidence="2 3" key="1">
    <citation type="submission" date="2014-09" db="EMBL/GenBank/DDBJ databases">
        <title>Whole genome shotgun sequence of Escherichia vulneris NBRC 102420.</title>
        <authorList>
            <person name="Yoshida Y."/>
            <person name="Hosoyama A."/>
            <person name="Tsuchikane K."/>
            <person name="Ohji S."/>
            <person name="Ichikawa N."/>
            <person name="Kimura A."/>
            <person name="Yamazoe A."/>
            <person name="Ezaki T."/>
            <person name="Fujita N."/>
        </authorList>
    </citation>
    <scope>NUCLEOTIDE SEQUENCE [LARGE SCALE GENOMIC DNA]</scope>
    <source>
        <strain evidence="2 3">NBRC 102420</strain>
    </source>
</reference>
<dbReference type="STRING" id="1115515.EV102420_07_00030"/>
<proteinExistence type="predicted"/>
<evidence type="ECO:0000313" key="2">
    <source>
        <dbReference type="EMBL" id="GAL57184.1"/>
    </source>
</evidence>
<keyword evidence="3" id="KW-1185">Reference proteome</keyword>
<feature type="compositionally biased region" description="Gly residues" evidence="1">
    <location>
        <begin position="50"/>
        <end position="61"/>
    </location>
</feature>
<dbReference type="Proteomes" id="UP000029462">
    <property type="component" value="Unassembled WGS sequence"/>
</dbReference>